<dbReference type="PANTHER" id="PTHR36923">
    <property type="entry name" value="FERREDOXIN"/>
    <property type="match status" value="1"/>
</dbReference>
<dbReference type="PANTHER" id="PTHR36923:SF3">
    <property type="entry name" value="FERREDOXIN"/>
    <property type="match status" value="1"/>
</dbReference>
<keyword evidence="4 8" id="KW-0249">Electron transport</keyword>
<keyword evidence="7" id="KW-0003">3Fe-4S</keyword>
<dbReference type="RefSeq" id="WP_189651910.1">
    <property type="nucleotide sequence ID" value="NZ_BMRC01000023.1"/>
</dbReference>
<dbReference type="EMBL" id="JBHMEI010000027">
    <property type="protein sequence ID" value="MFB9205327.1"/>
    <property type="molecule type" value="Genomic_DNA"/>
</dbReference>
<keyword evidence="5 8" id="KW-0408">Iron</keyword>
<dbReference type="SUPFAM" id="SSF54862">
    <property type="entry name" value="4Fe-4S ferredoxins"/>
    <property type="match status" value="1"/>
</dbReference>
<evidence type="ECO:0000256" key="4">
    <source>
        <dbReference type="ARBA" id="ARBA00022982"/>
    </source>
</evidence>
<name>A0ABV5ILR9_9ACTN</name>
<evidence type="ECO:0000256" key="5">
    <source>
        <dbReference type="ARBA" id="ARBA00023004"/>
    </source>
</evidence>
<reference evidence="10 11" key="1">
    <citation type="submission" date="2024-09" db="EMBL/GenBank/DDBJ databases">
        <authorList>
            <person name="Sun Q."/>
            <person name="Mori K."/>
        </authorList>
    </citation>
    <scope>NUCLEOTIDE SEQUENCE [LARGE SCALE GENOMIC DNA]</scope>
    <source>
        <strain evidence="10 11">CCM 3426</strain>
    </source>
</reference>
<dbReference type="Pfam" id="PF13459">
    <property type="entry name" value="Fer4_15"/>
    <property type="match status" value="1"/>
</dbReference>
<comment type="caution">
    <text evidence="10">The sequence shown here is derived from an EMBL/GenBank/DDBJ whole genome shotgun (WGS) entry which is preliminary data.</text>
</comment>
<evidence type="ECO:0000256" key="1">
    <source>
        <dbReference type="ARBA" id="ARBA00001927"/>
    </source>
</evidence>
<proteinExistence type="predicted"/>
<keyword evidence="11" id="KW-1185">Reference proteome</keyword>
<dbReference type="PRINTS" id="PR00352">
    <property type="entry name" value="3FE4SFRDOXIN"/>
</dbReference>
<keyword evidence="3 8" id="KW-0479">Metal-binding</keyword>
<evidence type="ECO:0000256" key="6">
    <source>
        <dbReference type="ARBA" id="ARBA00023014"/>
    </source>
</evidence>
<keyword evidence="6 8" id="KW-0411">Iron-sulfur</keyword>
<gene>
    <name evidence="10" type="ORF">ACFFV7_29310</name>
</gene>
<evidence type="ECO:0000256" key="3">
    <source>
        <dbReference type="ARBA" id="ARBA00022723"/>
    </source>
</evidence>
<evidence type="ECO:0000256" key="7">
    <source>
        <dbReference type="ARBA" id="ARBA00023291"/>
    </source>
</evidence>
<comment type="function">
    <text evidence="8">Ferredoxins are iron-sulfur proteins that transfer electrons in a wide variety of metabolic reactions.</text>
</comment>
<dbReference type="Proteomes" id="UP001589647">
    <property type="component" value="Unassembled WGS sequence"/>
</dbReference>
<comment type="cofactor">
    <cofactor evidence="1">
        <name>[3Fe-4S] cluster</name>
        <dbReference type="ChEBI" id="CHEBI:21137"/>
    </cofactor>
</comment>
<dbReference type="InterPro" id="IPR051269">
    <property type="entry name" value="Fe-S_cluster_ET"/>
</dbReference>
<organism evidence="10 11">
    <name type="scientific">Nonomuraea spiralis</name>
    <dbReference type="NCBI Taxonomy" id="46182"/>
    <lineage>
        <taxon>Bacteria</taxon>
        <taxon>Bacillati</taxon>
        <taxon>Actinomycetota</taxon>
        <taxon>Actinomycetes</taxon>
        <taxon>Streptosporangiales</taxon>
        <taxon>Streptosporangiaceae</taxon>
        <taxon>Nonomuraea</taxon>
    </lineage>
</organism>
<dbReference type="PROSITE" id="PS51379">
    <property type="entry name" value="4FE4S_FER_2"/>
    <property type="match status" value="1"/>
</dbReference>
<evidence type="ECO:0000256" key="8">
    <source>
        <dbReference type="RuleBase" id="RU368020"/>
    </source>
</evidence>
<feature type="domain" description="4Fe-4S ferredoxin-type" evidence="9">
    <location>
        <begin position="1"/>
        <end position="29"/>
    </location>
</feature>
<keyword evidence="2 8" id="KW-0813">Transport</keyword>
<evidence type="ECO:0000313" key="10">
    <source>
        <dbReference type="EMBL" id="MFB9205327.1"/>
    </source>
</evidence>
<protein>
    <recommendedName>
        <fullName evidence="8">Ferredoxin</fullName>
    </recommendedName>
</protein>
<evidence type="ECO:0000256" key="2">
    <source>
        <dbReference type="ARBA" id="ARBA00022448"/>
    </source>
</evidence>
<sequence>MKVTVDQDACTGSGQCVLIAPGVFDQRDEDGIVVLLEDHPEPGLLADVGEAARICPALAITLTATPTAP</sequence>
<evidence type="ECO:0000259" key="9">
    <source>
        <dbReference type="PROSITE" id="PS51379"/>
    </source>
</evidence>
<evidence type="ECO:0000313" key="11">
    <source>
        <dbReference type="Proteomes" id="UP001589647"/>
    </source>
</evidence>
<dbReference type="InterPro" id="IPR017896">
    <property type="entry name" value="4Fe4S_Fe-S-bd"/>
</dbReference>
<dbReference type="Gene3D" id="3.30.70.20">
    <property type="match status" value="1"/>
</dbReference>
<dbReference type="InterPro" id="IPR001080">
    <property type="entry name" value="3Fe4S_ferredoxin"/>
</dbReference>
<accession>A0ABV5ILR9</accession>